<feature type="short sequence motif" description="Q motif" evidence="6">
    <location>
        <begin position="79"/>
        <end position="107"/>
    </location>
</feature>
<dbReference type="AlphaFoldDB" id="A0A1F5EF40"/>
<evidence type="ECO:0000256" key="7">
    <source>
        <dbReference type="SAM" id="MobiDB-lite"/>
    </source>
</evidence>
<dbReference type="PANTHER" id="PTHR47959">
    <property type="entry name" value="ATP-DEPENDENT RNA HELICASE RHLE-RELATED"/>
    <property type="match status" value="1"/>
</dbReference>
<dbReference type="InterPro" id="IPR011545">
    <property type="entry name" value="DEAD/DEAH_box_helicase_dom"/>
</dbReference>
<protein>
    <recommendedName>
        <fullName evidence="13">RNA helicase</fullName>
    </recommendedName>
</protein>
<feature type="domain" description="DEAD-box RNA helicase Q" evidence="10">
    <location>
        <begin position="79"/>
        <end position="107"/>
    </location>
</feature>
<evidence type="ECO:0000256" key="6">
    <source>
        <dbReference type="PROSITE-ProRule" id="PRU00552"/>
    </source>
</evidence>
<dbReference type="PROSITE" id="PS51194">
    <property type="entry name" value="HELICASE_CTER"/>
    <property type="match status" value="1"/>
</dbReference>
<reference evidence="11 12" key="1">
    <citation type="journal article" date="2016" name="Nat. Commun.">
        <title>Thousands of microbial genomes shed light on interconnected biogeochemical processes in an aquifer system.</title>
        <authorList>
            <person name="Anantharaman K."/>
            <person name="Brown C.T."/>
            <person name="Hug L.A."/>
            <person name="Sharon I."/>
            <person name="Castelle C.J."/>
            <person name="Probst A.J."/>
            <person name="Thomas B.C."/>
            <person name="Singh A."/>
            <person name="Wilkins M.J."/>
            <person name="Karaoz U."/>
            <person name="Brodie E.L."/>
            <person name="Williams K.H."/>
            <person name="Hubbard S.S."/>
            <person name="Banfield J.F."/>
        </authorList>
    </citation>
    <scope>NUCLEOTIDE SEQUENCE [LARGE SCALE GENOMIC DNA]</scope>
</reference>
<feature type="domain" description="Helicase C-terminal" evidence="9">
    <location>
        <begin position="305"/>
        <end position="420"/>
    </location>
</feature>
<evidence type="ECO:0000313" key="11">
    <source>
        <dbReference type="EMBL" id="OGD65991.1"/>
    </source>
</evidence>
<evidence type="ECO:0000259" key="10">
    <source>
        <dbReference type="PROSITE" id="PS51195"/>
    </source>
</evidence>
<dbReference type="PROSITE" id="PS51195">
    <property type="entry name" value="Q_MOTIF"/>
    <property type="match status" value="1"/>
</dbReference>
<comment type="similarity">
    <text evidence="5">Belongs to the DEAD box helicase family.</text>
</comment>
<keyword evidence="1" id="KW-0547">Nucleotide-binding</keyword>
<dbReference type="GO" id="GO:0016787">
    <property type="term" value="F:hydrolase activity"/>
    <property type="evidence" value="ECO:0007669"/>
    <property type="project" value="UniProtKB-KW"/>
</dbReference>
<comment type="caution">
    <text evidence="11">The sequence shown here is derived from an EMBL/GenBank/DDBJ whole genome shotgun (WGS) entry which is preliminary data.</text>
</comment>
<dbReference type="InterPro" id="IPR044742">
    <property type="entry name" value="DEAD/DEAH_RhlB"/>
</dbReference>
<evidence type="ECO:0000256" key="3">
    <source>
        <dbReference type="ARBA" id="ARBA00022806"/>
    </source>
</evidence>
<dbReference type="InterPro" id="IPR014001">
    <property type="entry name" value="Helicase_ATP-bd"/>
</dbReference>
<evidence type="ECO:0000259" key="9">
    <source>
        <dbReference type="PROSITE" id="PS51194"/>
    </source>
</evidence>
<keyword evidence="4" id="KW-0067">ATP-binding</keyword>
<dbReference type="PROSITE" id="PS51192">
    <property type="entry name" value="HELICASE_ATP_BIND_1"/>
    <property type="match status" value="1"/>
</dbReference>
<dbReference type="Pfam" id="PF00270">
    <property type="entry name" value="DEAD"/>
    <property type="match status" value="1"/>
</dbReference>
<dbReference type="GO" id="GO:0005829">
    <property type="term" value="C:cytosol"/>
    <property type="evidence" value="ECO:0007669"/>
    <property type="project" value="TreeGrafter"/>
</dbReference>
<dbReference type="SMART" id="SM00490">
    <property type="entry name" value="HELICc"/>
    <property type="match status" value="1"/>
</dbReference>
<gene>
    <name evidence="11" type="ORF">A2215_03450</name>
</gene>
<dbReference type="InterPro" id="IPR001650">
    <property type="entry name" value="Helicase_C-like"/>
</dbReference>
<organism evidence="11 12">
    <name type="scientific">Candidatus Berkelbacteria bacterium RIFOXYA2_FULL_43_10</name>
    <dbReference type="NCBI Taxonomy" id="1797472"/>
    <lineage>
        <taxon>Bacteria</taxon>
        <taxon>Candidatus Berkelbacteria</taxon>
    </lineage>
</organism>
<dbReference type="GO" id="GO:0003676">
    <property type="term" value="F:nucleic acid binding"/>
    <property type="evidence" value="ECO:0007669"/>
    <property type="project" value="InterPro"/>
</dbReference>
<keyword evidence="2" id="KW-0378">Hydrolase</keyword>
<dbReference type="CDD" id="cd00268">
    <property type="entry name" value="DEADc"/>
    <property type="match status" value="1"/>
</dbReference>
<dbReference type="PANTHER" id="PTHR47959:SF13">
    <property type="entry name" value="ATP-DEPENDENT RNA HELICASE RHLE"/>
    <property type="match status" value="1"/>
</dbReference>
<dbReference type="Pfam" id="PF00271">
    <property type="entry name" value="Helicase_C"/>
    <property type="match status" value="1"/>
</dbReference>
<evidence type="ECO:0000256" key="5">
    <source>
        <dbReference type="ARBA" id="ARBA00038437"/>
    </source>
</evidence>
<evidence type="ECO:0000259" key="8">
    <source>
        <dbReference type="PROSITE" id="PS51192"/>
    </source>
</evidence>
<feature type="domain" description="Helicase ATP-binding" evidence="8">
    <location>
        <begin position="110"/>
        <end position="279"/>
    </location>
</feature>
<evidence type="ECO:0000313" key="12">
    <source>
        <dbReference type="Proteomes" id="UP000178583"/>
    </source>
</evidence>
<proteinExistence type="inferred from homology"/>
<dbReference type="InterPro" id="IPR014014">
    <property type="entry name" value="RNA_helicase_DEAD_Q_motif"/>
</dbReference>
<dbReference type="SUPFAM" id="SSF52540">
    <property type="entry name" value="P-loop containing nucleoside triphosphate hydrolases"/>
    <property type="match status" value="1"/>
</dbReference>
<sequence length="420" mass="48125">MEIFYKRKRYFAYRKSMYNSVRSRKFGSSRFGRSQKSHSVSGGFRPSHRSFKGRGEWIDESRFVKKCEISTFEKVRTVHTFDDFNFSSQLNKNLLSRNYKLPTPVQDQSINHILNGRDLIGLANTGTGKTAAFLLPLIELCFAGRSNKVLIIAPTRELAQQIDEELRRFSVGMGLYSAVCVGGMPIYRQISALRRRPDFIIGTPGRLKDLKDRGVINFSMFTKIVLDEIDRMLDMGFVDEIKRILEELPQVHQSLFFSATIPPKIKDLVNQFLTNPISIQVTTGETANNVDQNIVRVAESQKFDRLKDLLVTDELKKVLIFLETKHGVKKLAEDLTRDGFKADSIHGDKRQMQRQRALYRFKENQVQILVATDVAARGLDIDNISHVINYTVPQSYNDYIHRIGRTGRGDRLGFALTFVS</sequence>
<accession>A0A1F5EF40</accession>
<dbReference type="InterPro" id="IPR050079">
    <property type="entry name" value="DEAD_box_RNA_helicase"/>
</dbReference>
<dbReference type="STRING" id="1797472.A2215_03450"/>
<dbReference type="GO" id="GO:0005524">
    <property type="term" value="F:ATP binding"/>
    <property type="evidence" value="ECO:0007669"/>
    <property type="project" value="UniProtKB-KW"/>
</dbReference>
<dbReference type="Gene3D" id="3.40.50.300">
    <property type="entry name" value="P-loop containing nucleotide triphosphate hydrolases"/>
    <property type="match status" value="2"/>
</dbReference>
<keyword evidence="3" id="KW-0347">Helicase</keyword>
<dbReference type="InterPro" id="IPR027417">
    <property type="entry name" value="P-loop_NTPase"/>
</dbReference>
<name>A0A1F5EF40_9BACT</name>
<evidence type="ECO:0000256" key="4">
    <source>
        <dbReference type="ARBA" id="ARBA00022840"/>
    </source>
</evidence>
<dbReference type="GO" id="GO:0003724">
    <property type="term" value="F:RNA helicase activity"/>
    <property type="evidence" value="ECO:0007669"/>
    <property type="project" value="InterPro"/>
</dbReference>
<evidence type="ECO:0008006" key="13">
    <source>
        <dbReference type="Google" id="ProtNLM"/>
    </source>
</evidence>
<dbReference type="SMART" id="SM00487">
    <property type="entry name" value="DEXDc"/>
    <property type="match status" value="1"/>
</dbReference>
<feature type="region of interest" description="Disordered" evidence="7">
    <location>
        <begin position="28"/>
        <end position="47"/>
    </location>
</feature>
<dbReference type="Proteomes" id="UP000178583">
    <property type="component" value="Unassembled WGS sequence"/>
</dbReference>
<dbReference type="EMBL" id="MEZY01000001">
    <property type="protein sequence ID" value="OGD65991.1"/>
    <property type="molecule type" value="Genomic_DNA"/>
</dbReference>
<evidence type="ECO:0000256" key="2">
    <source>
        <dbReference type="ARBA" id="ARBA00022801"/>
    </source>
</evidence>
<dbReference type="CDD" id="cd18787">
    <property type="entry name" value="SF2_C_DEAD"/>
    <property type="match status" value="1"/>
</dbReference>
<evidence type="ECO:0000256" key="1">
    <source>
        <dbReference type="ARBA" id="ARBA00022741"/>
    </source>
</evidence>